<protein>
    <recommendedName>
        <fullName evidence="3">Phospholipase D-like domain-containing protein</fullName>
    </recommendedName>
</protein>
<dbReference type="EMBL" id="PPPD01000002">
    <property type="protein sequence ID" value="PNY79675.1"/>
    <property type="molecule type" value="Genomic_DNA"/>
</dbReference>
<evidence type="ECO:0008006" key="3">
    <source>
        <dbReference type="Google" id="ProtNLM"/>
    </source>
</evidence>
<reference evidence="1 2" key="1">
    <citation type="submission" date="2018-01" db="EMBL/GenBank/DDBJ databases">
        <title>Deinococcus koreensis sp. nov., a radiation-resistant bacterium isolated from river water.</title>
        <authorList>
            <person name="Choi A."/>
        </authorList>
    </citation>
    <scope>NUCLEOTIDE SEQUENCE [LARGE SCALE GENOMIC DNA]</scope>
    <source>
        <strain evidence="1 2">SJW1-2</strain>
    </source>
</reference>
<evidence type="ECO:0000313" key="2">
    <source>
        <dbReference type="Proteomes" id="UP000236379"/>
    </source>
</evidence>
<dbReference type="Proteomes" id="UP000236379">
    <property type="component" value="Unassembled WGS sequence"/>
</dbReference>
<evidence type="ECO:0000313" key="1">
    <source>
        <dbReference type="EMBL" id="PNY79675.1"/>
    </source>
</evidence>
<dbReference type="SUPFAM" id="SSF56024">
    <property type="entry name" value="Phospholipase D/nuclease"/>
    <property type="match status" value="1"/>
</dbReference>
<name>A0A2K3UT13_9DEIO</name>
<dbReference type="RefSeq" id="WP_103313659.1">
    <property type="nucleotide sequence ID" value="NZ_PPPD01000002.1"/>
</dbReference>
<organism evidence="1 2">
    <name type="scientific">Deinococcus koreensis</name>
    <dbReference type="NCBI Taxonomy" id="2054903"/>
    <lineage>
        <taxon>Bacteria</taxon>
        <taxon>Thermotogati</taxon>
        <taxon>Deinococcota</taxon>
        <taxon>Deinococci</taxon>
        <taxon>Deinococcales</taxon>
        <taxon>Deinococcaceae</taxon>
        <taxon>Deinococcus</taxon>
    </lineage>
</organism>
<sequence length="168" mass="18191">MVLMPALVALTVCGGARAERSWTLTTSQQVGASLYEATSEVLLVTPTLRSKDVAEALRRAAVERGVRIFLIADGRYVNEGASYLASLSLTPGIQVRLVRGLEASRATIDRQMTVSGPLLADVPSPRRPGATLALQQPQAVRVASTWFSKAWATARPYRYQVPASPRRN</sequence>
<comment type="caution">
    <text evidence="1">The sequence shown here is derived from an EMBL/GenBank/DDBJ whole genome shotgun (WGS) entry which is preliminary data.</text>
</comment>
<dbReference type="AlphaFoldDB" id="A0A2K3UT13"/>
<proteinExistence type="predicted"/>
<dbReference type="Gene3D" id="3.30.870.10">
    <property type="entry name" value="Endonuclease Chain A"/>
    <property type="match status" value="1"/>
</dbReference>
<gene>
    <name evidence="1" type="ORF">CVO96_17070</name>
</gene>
<dbReference type="OrthoDB" id="9861730at2"/>
<keyword evidence="2" id="KW-1185">Reference proteome</keyword>
<accession>A0A2K3UT13</accession>